<name>A0A8X7C5N3_9ARAC</name>
<reference evidence="1" key="1">
    <citation type="submission" date="2020-08" db="EMBL/GenBank/DDBJ databases">
        <title>Multicomponent nature underlies the extraordinary mechanical properties of spider dragline silk.</title>
        <authorList>
            <person name="Kono N."/>
            <person name="Nakamura H."/>
            <person name="Mori M."/>
            <person name="Yoshida Y."/>
            <person name="Ohtoshi R."/>
            <person name="Malay A.D."/>
            <person name="Moran D.A.P."/>
            <person name="Tomita M."/>
            <person name="Numata K."/>
            <person name="Arakawa K."/>
        </authorList>
    </citation>
    <scope>NUCLEOTIDE SEQUENCE</scope>
</reference>
<accession>A0A8X7C5N3</accession>
<organism evidence="1 2">
    <name type="scientific">Trichonephila inaurata madagascariensis</name>
    <dbReference type="NCBI Taxonomy" id="2747483"/>
    <lineage>
        <taxon>Eukaryota</taxon>
        <taxon>Metazoa</taxon>
        <taxon>Ecdysozoa</taxon>
        <taxon>Arthropoda</taxon>
        <taxon>Chelicerata</taxon>
        <taxon>Arachnida</taxon>
        <taxon>Araneae</taxon>
        <taxon>Araneomorphae</taxon>
        <taxon>Entelegynae</taxon>
        <taxon>Araneoidea</taxon>
        <taxon>Nephilidae</taxon>
        <taxon>Trichonephila</taxon>
        <taxon>Trichonephila inaurata</taxon>
    </lineage>
</organism>
<dbReference type="AlphaFoldDB" id="A0A8X7C5N3"/>
<dbReference type="EMBL" id="BMAV01010060">
    <property type="protein sequence ID" value="GFY54888.1"/>
    <property type="molecule type" value="Genomic_DNA"/>
</dbReference>
<keyword evidence="2" id="KW-1185">Reference proteome</keyword>
<dbReference type="Proteomes" id="UP000886998">
    <property type="component" value="Unassembled WGS sequence"/>
</dbReference>
<proteinExistence type="predicted"/>
<evidence type="ECO:0000313" key="1">
    <source>
        <dbReference type="EMBL" id="GFY54888.1"/>
    </source>
</evidence>
<protein>
    <submittedName>
        <fullName evidence="1">Uncharacterized protein</fullName>
    </submittedName>
</protein>
<comment type="caution">
    <text evidence="1">The sequence shown here is derived from an EMBL/GenBank/DDBJ whole genome shotgun (WGS) entry which is preliminary data.</text>
</comment>
<sequence length="91" mass="9840">MRGLKDGSVARKPVPTFPDVRGQVEDIILGNRDAKLASDHLTQPETGATFNTPPRQCFNGRSLTGLHLSVSRKGDGCVSECPTHILDRVEA</sequence>
<evidence type="ECO:0000313" key="2">
    <source>
        <dbReference type="Proteomes" id="UP000886998"/>
    </source>
</evidence>
<gene>
    <name evidence="1" type="ORF">TNIN_51911</name>
</gene>